<comment type="subunit">
    <text evidence="5">Interacts with ribosomal protein uL14 (rplN).</text>
</comment>
<name>A0A1T4KUU7_9ENTE</name>
<dbReference type="STRING" id="263852.SAMN02745116_00406"/>
<gene>
    <name evidence="5" type="primary">rsfS</name>
    <name evidence="6" type="ORF">SAMN02745116_00406</name>
</gene>
<dbReference type="SUPFAM" id="SSF81301">
    <property type="entry name" value="Nucleotidyltransferase"/>
    <property type="match status" value="1"/>
</dbReference>
<dbReference type="GO" id="GO:0042256">
    <property type="term" value="P:cytosolic ribosome assembly"/>
    <property type="evidence" value="ECO:0007669"/>
    <property type="project" value="UniProtKB-UniRule"/>
</dbReference>
<dbReference type="NCBIfam" id="TIGR00090">
    <property type="entry name" value="rsfS_iojap_ybeB"/>
    <property type="match status" value="1"/>
</dbReference>
<keyword evidence="3 5" id="KW-0678">Repressor</keyword>
<keyword evidence="4 5" id="KW-0810">Translation regulation</keyword>
<keyword evidence="7" id="KW-1185">Reference proteome</keyword>
<dbReference type="HAMAP" id="MF_01477">
    <property type="entry name" value="Iojap_RsfS"/>
    <property type="match status" value="1"/>
</dbReference>
<dbReference type="PANTHER" id="PTHR21043:SF0">
    <property type="entry name" value="MITOCHONDRIAL ASSEMBLY OF RIBOSOMAL LARGE SUBUNIT PROTEIN 1"/>
    <property type="match status" value="1"/>
</dbReference>
<dbReference type="FunFam" id="3.30.460.10:FF:000015">
    <property type="entry name" value="Ribosomal silencing factor RsfS"/>
    <property type="match status" value="1"/>
</dbReference>
<evidence type="ECO:0000313" key="7">
    <source>
        <dbReference type="Proteomes" id="UP000190328"/>
    </source>
</evidence>
<dbReference type="GO" id="GO:0043023">
    <property type="term" value="F:ribosomal large subunit binding"/>
    <property type="evidence" value="ECO:0007669"/>
    <property type="project" value="TreeGrafter"/>
</dbReference>
<organism evidence="6 7">
    <name type="scientific">Pilibacter termitis</name>
    <dbReference type="NCBI Taxonomy" id="263852"/>
    <lineage>
        <taxon>Bacteria</taxon>
        <taxon>Bacillati</taxon>
        <taxon>Bacillota</taxon>
        <taxon>Bacilli</taxon>
        <taxon>Lactobacillales</taxon>
        <taxon>Enterococcaceae</taxon>
        <taxon>Pilibacter</taxon>
    </lineage>
</organism>
<evidence type="ECO:0000313" key="6">
    <source>
        <dbReference type="EMBL" id="SJZ46191.1"/>
    </source>
</evidence>
<dbReference type="AlphaFoldDB" id="A0A1T4KUU7"/>
<dbReference type="GO" id="GO:0005737">
    <property type="term" value="C:cytoplasm"/>
    <property type="evidence" value="ECO:0007669"/>
    <property type="project" value="UniProtKB-SubCell"/>
</dbReference>
<dbReference type="Proteomes" id="UP000190328">
    <property type="component" value="Unassembled WGS sequence"/>
</dbReference>
<evidence type="ECO:0000256" key="4">
    <source>
        <dbReference type="ARBA" id="ARBA00022845"/>
    </source>
</evidence>
<dbReference type="GO" id="GO:0090071">
    <property type="term" value="P:negative regulation of ribosome biogenesis"/>
    <property type="evidence" value="ECO:0007669"/>
    <property type="project" value="UniProtKB-UniRule"/>
</dbReference>
<sequence length="119" mass="13449">MDTKKLLELVVKAADSKRAEDILALDVQKVSLLADYFVITHGNNERQIHAIVDNVVEEIGKNGGLVKRIEGRDGGKWILVDLGDVILHVFSKDERDYYNLEKLWSDATLVELTDWISAE</sequence>
<reference evidence="6 7" key="1">
    <citation type="submission" date="2017-02" db="EMBL/GenBank/DDBJ databases">
        <authorList>
            <person name="Peterson S.W."/>
        </authorList>
    </citation>
    <scope>NUCLEOTIDE SEQUENCE [LARGE SCALE GENOMIC DNA]</scope>
    <source>
        <strain evidence="6 7">ATCC BAA-1030</strain>
    </source>
</reference>
<dbReference type="InterPro" id="IPR004394">
    <property type="entry name" value="Iojap/RsfS/C7orf30"/>
</dbReference>
<accession>A0A1T4KUU7</accession>
<dbReference type="PANTHER" id="PTHR21043">
    <property type="entry name" value="IOJAP SUPERFAMILY ORTHOLOG"/>
    <property type="match status" value="1"/>
</dbReference>
<protein>
    <recommendedName>
        <fullName evidence="5">Ribosomal silencing factor RsfS</fullName>
    </recommendedName>
</protein>
<dbReference type="RefSeq" id="WP_200806696.1">
    <property type="nucleotide sequence ID" value="NZ_FUXI01000003.1"/>
</dbReference>
<keyword evidence="2 5" id="KW-0963">Cytoplasm</keyword>
<evidence type="ECO:0000256" key="5">
    <source>
        <dbReference type="HAMAP-Rule" id="MF_01477"/>
    </source>
</evidence>
<evidence type="ECO:0000256" key="3">
    <source>
        <dbReference type="ARBA" id="ARBA00022491"/>
    </source>
</evidence>
<dbReference type="EMBL" id="FUXI01000003">
    <property type="protein sequence ID" value="SJZ46191.1"/>
    <property type="molecule type" value="Genomic_DNA"/>
</dbReference>
<proteinExistence type="inferred from homology"/>
<dbReference type="Pfam" id="PF02410">
    <property type="entry name" value="RsfS"/>
    <property type="match status" value="1"/>
</dbReference>
<evidence type="ECO:0000256" key="1">
    <source>
        <dbReference type="ARBA" id="ARBA00010574"/>
    </source>
</evidence>
<dbReference type="Gene3D" id="3.30.460.10">
    <property type="entry name" value="Beta Polymerase, domain 2"/>
    <property type="match status" value="1"/>
</dbReference>
<dbReference type="InterPro" id="IPR043519">
    <property type="entry name" value="NT_sf"/>
</dbReference>
<comment type="similarity">
    <text evidence="1 5">Belongs to the Iojap/RsfS family.</text>
</comment>
<evidence type="ECO:0000256" key="2">
    <source>
        <dbReference type="ARBA" id="ARBA00022490"/>
    </source>
</evidence>
<comment type="function">
    <text evidence="5">Functions as a ribosomal silencing factor. Interacts with ribosomal protein uL14 (rplN), blocking formation of intersubunit bridge B8. Prevents association of the 30S and 50S ribosomal subunits and the formation of functional ribosomes, thus repressing translation.</text>
</comment>
<dbReference type="GO" id="GO:0017148">
    <property type="term" value="P:negative regulation of translation"/>
    <property type="evidence" value="ECO:0007669"/>
    <property type="project" value="UniProtKB-UniRule"/>
</dbReference>
<comment type="subcellular location">
    <subcellularLocation>
        <location evidence="5">Cytoplasm</location>
    </subcellularLocation>
</comment>